<feature type="domain" description="DUF3668" evidence="3">
    <location>
        <begin position="216"/>
        <end position="388"/>
    </location>
</feature>
<feature type="compositionally biased region" description="Basic and acidic residues" evidence="2">
    <location>
        <begin position="601"/>
        <end position="612"/>
    </location>
</feature>
<feature type="compositionally biased region" description="Basic residues" evidence="2">
    <location>
        <begin position="523"/>
        <end position="536"/>
    </location>
</feature>
<organism evidence="4 5">
    <name type="scientific">Drosophila arizonae</name>
    <name type="common">Fruit fly</name>
    <dbReference type="NCBI Taxonomy" id="7263"/>
    <lineage>
        <taxon>Eukaryota</taxon>
        <taxon>Metazoa</taxon>
        <taxon>Ecdysozoa</taxon>
        <taxon>Arthropoda</taxon>
        <taxon>Hexapoda</taxon>
        <taxon>Insecta</taxon>
        <taxon>Pterygota</taxon>
        <taxon>Neoptera</taxon>
        <taxon>Endopterygota</taxon>
        <taxon>Diptera</taxon>
        <taxon>Brachycera</taxon>
        <taxon>Muscomorpha</taxon>
        <taxon>Ephydroidea</taxon>
        <taxon>Drosophilidae</taxon>
        <taxon>Drosophila</taxon>
    </lineage>
</organism>
<feature type="region of interest" description="Disordered" evidence="2">
    <location>
        <begin position="508"/>
        <end position="548"/>
    </location>
</feature>
<dbReference type="InterPro" id="IPR022136">
    <property type="entry name" value="DUF3668"/>
</dbReference>
<sequence length="1477" mass="168116">MVKSNKQSRPMPATDRSSTNASGSGNYMENTYCVVLHVVEAINFYGREMREGEREQIIMNAALNTVDFEVEGTPSATSETIIFNSNCIWECDMAGIKRIKTDHRPVKVTFFACGGIERKTIGSLLLPVRGLPVLGTGGNNSPLQLKMFWHKLICISNEFRSHKPEVLLMLAIIKKSLLHTKDFKHLTAFNTSEKQSRTPPLQSPGHSITANMLQSQANVYVQSLVQLGLLQVGNDPLVDCDIIEVVLQFKQLKNVRKFVRSVYQGKLDDVETVLLMFDFVGNVTNIELKLNTVDTYTLNDVLGLRFKSSLRSIRLYFQRIFYLPINMYVNGSSIANYRMDFGKLLPPDNYFADNRKYVHSGCFSFDRFSRKGSAREVKPIMDFTFTVDIQEVYWRQQEKLEEPPLTQQQLHEDSLDIQSVGAKAVILEVPKDRVFDNGVEWTRNSEMQSVSGNGSVDSLNVGAELSESDEREAPLESVQDSDVASTVHSSQGRRRKFIRLIDKPVQYDNEEEDEDHHYDPKLVTRKLPTRSNHKHNQCRDDSIDLDDDVDSDSYVGNESYKRADDWLAGRVHDSKKPKPKPKHKHSSSTASGLEKTPSNAAKDEKLRGLHGDSAKKRSILELQRIDEEATRFLQEEMLLREQMPKRKGKKHSDNNIQNYTIDDSIIDDSWAELEQEYEKSSSKQATKQNIKHNLEGELMTNSSPRAASKTRKSQAQTARVEAVDLNTSFLDATLPEMTDDHSKKYSHINSTDDSFDNKPKVIRRKKIVSKTEHLEMLDTSTSTSRLRGNKYMSSQENLEAVGSDSARQKLEHILRGKVGKKPENVILDMHMPTETDMLEEWIQKPNAPKSKPMPNSEKKCKSSESVLPKKIPKPNRSSTSKADLSLSARWVEVSKEQARALEETEQFIADSCKADLDVLSVEEQCSQSSKKPKKKKLGRTSRSIIRKNIEYSEMNVSSEMEANIDSSLMDESFKEYMPEPKVSTKQCSNVHSSQDIIVSEMNLKIETSAESSFVEQLKLERKVIKKNNDCDKSQDAISNPGTNPIANQSTPNTSKLRERIRHKTENVASELDSSPTRKYEKKPRQTVHRSALHKYLDAEEACAMDQSQEVGDQSEKPLKKRTVKATGVEHWEAESLELESIGRKGLSKKRTAKVSSDVNHLQQTVIGKLCALKEKNSAPAQLGAAAPVSRLEVTVHMYDETKVAEERARDGTTLVNQSVNTDITNMNESIKLILATGRKLQDEMQRKTQEYMDSLSMYRSEAESSQQTSNDETPKSIPNMTNISADYESKFVELEQHIGELEQHLRKFESRTQDMQEMNSKLENEKTQLKQRINKMELQIEQLRQQGTSGNKLQEVLSEMRLQNVRYMDMCKAKDRYKKQWRRSAKRVHALKLAMYEKRMESEKTMPQMLNLKSILTKDADEFEREFGCFRRSTTALSFSGSGDSPEPLLKDYLRGLSSQAVDQHKPVNHVDSSRMH</sequence>
<evidence type="ECO:0000256" key="2">
    <source>
        <dbReference type="SAM" id="MobiDB-lite"/>
    </source>
</evidence>
<accession>A0ABM1Q5R5</accession>
<protein>
    <submittedName>
        <fullName evidence="5">Titin homolog isoform X1</fullName>
    </submittedName>
</protein>
<feature type="region of interest" description="Disordered" evidence="2">
    <location>
        <begin position="1"/>
        <end position="23"/>
    </location>
</feature>
<feature type="region of interest" description="Disordered" evidence="2">
    <location>
        <begin position="566"/>
        <end position="612"/>
    </location>
</feature>
<feature type="compositionally biased region" description="Basic residues" evidence="2">
    <location>
        <begin position="1079"/>
        <end position="1088"/>
    </location>
</feature>
<dbReference type="InterPro" id="IPR035892">
    <property type="entry name" value="C2_domain_sf"/>
</dbReference>
<evidence type="ECO:0000256" key="1">
    <source>
        <dbReference type="SAM" id="Coils"/>
    </source>
</evidence>
<dbReference type="RefSeq" id="XP_017874801.1">
    <property type="nucleotide sequence ID" value="XM_018019312.1"/>
</dbReference>
<evidence type="ECO:0000313" key="5">
    <source>
        <dbReference type="RefSeq" id="XP_017874801.1"/>
    </source>
</evidence>
<feature type="compositionally biased region" description="Polar residues" evidence="2">
    <location>
        <begin position="478"/>
        <end position="489"/>
    </location>
</feature>
<dbReference type="GeneID" id="108621787"/>
<reference evidence="4" key="2">
    <citation type="journal article" date="2016" name="G3 (Bethesda)">
        <title>Genome Evolution in Three Species of Cactophilic Drosophila.</title>
        <authorList>
            <person name="Sanchez-Flores A."/>
            <person name="Penazola F."/>
            <person name="Carpinteyro-Ponce J."/>
            <person name="Nazario-Yepiz N."/>
            <person name="Abreu-Goodger C."/>
            <person name="Machado C.A."/>
            <person name="Markow T.A."/>
        </authorList>
    </citation>
    <scope>NUCLEOTIDE SEQUENCE [LARGE SCALE GENOMIC DNA]</scope>
</reference>
<feature type="region of interest" description="Disordered" evidence="2">
    <location>
        <begin position="845"/>
        <end position="882"/>
    </location>
</feature>
<feature type="coiled-coil region" evidence="1">
    <location>
        <begin position="1291"/>
        <end position="1346"/>
    </location>
</feature>
<feature type="compositionally biased region" description="Polar residues" evidence="2">
    <location>
        <begin position="1263"/>
        <end position="1281"/>
    </location>
</feature>
<evidence type="ECO:0000259" key="3">
    <source>
        <dbReference type="Pfam" id="PF12416"/>
    </source>
</evidence>
<feature type="compositionally biased region" description="Polar residues" evidence="2">
    <location>
        <begin position="445"/>
        <end position="458"/>
    </location>
</feature>
<feature type="compositionally biased region" description="Polar residues" evidence="2">
    <location>
        <begin position="1035"/>
        <end position="1054"/>
    </location>
</feature>
<dbReference type="Pfam" id="PF12416">
    <property type="entry name" value="DUF3668"/>
    <property type="match status" value="1"/>
</dbReference>
<keyword evidence="1" id="KW-0175">Coiled coil</keyword>
<gene>
    <name evidence="5" type="primary">LOC108621787</name>
</gene>
<feature type="region of interest" description="Disordered" evidence="2">
    <location>
        <begin position="445"/>
        <end position="489"/>
    </location>
</feature>
<reference evidence="4" key="1">
    <citation type="journal article" date="1997" name="Nucleic Acids Res.">
        <title>tRNAscan-SE: a program for improved detection of transfer RNA genes in genomic sequence.</title>
        <authorList>
            <person name="Lowe T.M."/>
            <person name="Eddy S.R."/>
        </authorList>
    </citation>
    <scope>NUCLEOTIDE SEQUENCE [LARGE SCALE GENOMIC DNA]</scope>
</reference>
<feature type="region of interest" description="Disordered" evidence="2">
    <location>
        <begin position="1029"/>
        <end position="1088"/>
    </location>
</feature>
<keyword evidence="4" id="KW-1185">Reference proteome</keyword>
<name>A0ABM1Q5R5_DROAR</name>
<feature type="region of interest" description="Disordered" evidence="2">
    <location>
        <begin position="1257"/>
        <end position="1281"/>
    </location>
</feature>
<dbReference type="Gene3D" id="2.60.40.150">
    <property type="entry name" value="C2 domain"/>
    <property type="match status" value="1"/>
</dbReference>
<dbReference type="Proteomes" id="UP000694904">
    <property type="component" value="Chromosome 2"/>
</dbReference>
<evidence type="ECO:0000313" key="4">
    <source>
        <dbReference type="Proteomes" id="UP000694904"/>
    </source>
</evidence>
<proteinExistence type="predicted"/>
<feature type="compositionally biased region" description="Basic and acidic residues" evidence="2">
    <location>
        <begin position="566"/>
        <end position="576"/>
    </location>
</feature>
<feature type="compositionally biased region" description="Basic residues" evidence="2">
    <location>
        <begin position="577"/>
        <end position="586"/>
    </location>
</feature>
<reference evidence="5" key="3">
    <citation type="submission" date="2025-08" db="UniProtKB">
        <authorList>
            <consortium name="RefSeq"/>
        </authorList>
    </citation>
    <scope>IDENTIFICATION</scope>
    <source>
        <tissue evidence="5">Whole organism</tissue>
    </source>
</reference>